<gene>
    <name evidence="1" type="ORF">LEP1GSC059_4292</name>
</gene>
<dbReference type="AlphaFoldDB" id="T0GT77"/>
<evidence type="ECO:0000313" key="2">
    <source>
        <dbReference type="Proteomes" id="UP000015442"/>
    </source>
</evidence>
<reference evidence="1 2" key="1">
    <citation type="submission" date="2013-05" db="EMBL/GenBank/DDBJ databases">
        <authorList>
            <person name="Harkins D.M."/>
            <person name="Durkin A.S."/>
            <person name="Brinkac L.M."/>
            <person name="Haft D.H."/>
            <person name="Selengut J.D."/>
            <person name="Sanka R."/>
            <person name="DePew J."/>
            <person name="Purushe J."/>
            <person name="Hartskeerl R.A."/>
            <person name="Ahmed A."/>
            <person name="van der Linden H."/>
            <person name="Goris M.G.A."/>
            <person name="Vinetz J.M."/>
            <person name="Sutton G.G."/>
            <person name="Nierman W.C."/>
            <person name="Fouts D.E."/>
        </authorList>
    </citation>
    <scope>NUCLEOTIDE SEQUENCE [LARGE SCALE GENOMIC DNA]</scope>
    <source>
        <strain evidence="1 2">CZ214</strain>
    </source>
</reference>
<organism evidence="1 2">
    <name type="scientific">Leptospira noguchii serovar Panama str. CZ214</name>
    <dbReference type="NCBI Taxonomy" id="1001595"/>
    <lineage>
        <taxon>Bacteria</taxon>
        <taxon>Pseudomonadati</taxon>
        <taxon>Spirochaetota</taxon>
        <taxon>Spirochaetia</taxon>
        <taxon>Leptospirales</taxon>
        <taxon>Leptospiraceae</taxon>
        <taxon>Leptospira</taxon>
    </lineage>
</organism>
<protein>
    <submittedName>
        <fullName evidence="1">Uncharacterized protein</fullName>
    </submittedName>
</protein>
<dbReference type="EMBL" id="AKWY02000019">
    <property type="protein sequence ID" value="EQA72122.1"/>
    <property type="molecule type" value="Genomic_DNA"/>
</dbReference>
<name>T0GT77_9LEPT</name>
<comment type="caution">
    <text evidence="1">The sequence shown here is derived from an EMBL/GenBank/DDBJ whole genome shotgun (WGS) entry which is preliminary data.</text>
</comment>
<dbReference type="Proteomes" id="UP000015442">
    <property type="component" value="Unassembled WGS sequence"/>
</dbReference>
<proteinExistence type="predicted"/>
<evidence type="ECO:0000313" key="1">
    <source>
        <dbReference type="EMBL" id="EQA72122.1"/>
    </source>
</evidence>
<sequence>MIVPGKNKMFCSFFQTSYKNKNDHTSFFNKELNSYILF</sequence>
<accession>T0GT77</accession>